<feature type="signal peptide" evidence="1">
    <location>
        <begin position="1"/>
        <end position="24"/>
    </location>
</feature>
<comment type="caution">
    <text evidence="2">The sequence shown here is derived from an EMBL/GenBank/DDBJ whole genome shotgun (WGS) entry which is preliminary data.</text>
</comment>
<reference evidence="2 3" key="1">
    <citation type="submission" date="2024-01" db="EMBL/GenBank/DDBJ databases">
        <title>Pedobacter sp. nov., isolated from fresh soil.</title>
        <authorList>
            <person name="Le N.T.T."/>
        </authorList>
    </citation>
    <scope>NUCLEOTIDE SEQUENCE [LARGE SCALE GENOMIC DNA]</scope>
    <source>
        <strain evidence="2 3">KR3-3</strain>
    </source>
</reference>
<organism evidence="2 3">
    <name type="scientific">Pedobacter albus</name>
    <dbReference type="NCBI Taxonomy" id="3113905"/>
    <lineage>
        <taxon>Bacteria</taxon>
        <taxon>Pseudomonadati</taxon>
        <taxon>Bacteroidota</taxon>
        <taxon>Sphingobacteriia</taxon>
        <taxon>Sphingobacteriales</taxon>
        <taxon>Sphingobacteriaceae</taxon>
        <taxon>Pedobacter</taxon>
    </lineage>
</organism>
<keyword evidence="1" id="KW-0732">Signal</keyword>
<sequence length="115" mass="12413">MKRKYLIGLAAMAMIASVTFTAVAQEKQEKKTKVGKALSKTGHAVEKGAKSVGNKTAEVAVKGASKVADETYKGKMAPDGSNVYIDGKNKKYYVNKKGAKVYLKASEIKDRPKEN</sequence>
<dbReference type="EMBL" id="JAZDQT010000002">
    <property type="protein sequence ID" value="MEE1945651.1"/>
    <property type="molecule type" value="Genomic_DNA"/>
</dbReference>
<keyword evidence="3" id="KW-1185">Reference proteome</keyword>
<evidence type="ECO:0000313" key="3">
    <source>
        <dbReference type="Proteomes" id="UP001336835"/>
    </source>
</evidence>
<evidence type="ECO:0000313" key="2">
    <source>
        <dbReference type="EMBL" id="MEE1945651.1"/>
    </source>
</evidence>
<gene>
    <name evidence="2" type="ORF">VRU48_11085</name>
</gene>
<evidence type="ECO:0000256" key="1">
    <source>
        <dbReference type="SAM" id="SignalP"/>
    </source>
</evidence>
<protein>
    <recommendedName>
        <fullName evidence="4">PBCV-specific basic adaptor domain-containing protein</fullName>
    </recommendedName>
</protein>
<evidence type="ECO:0008006" key="4">
    <source>
        <dbReference type="Google" id="ProtNLM"/>
    </source>
</evidence>
<proteinExistence type="predicted"/>
<name>A0ABU7I8F4_9SPHI</name>
<dbReference type="Proteomes" id="UP001336835">
    <property type="component" value="Unassembled WGS sequence"/>
</dbReference>
<feature type="chain" id="PRO_5045215172" description="PBCV-specific basic adaptor domain-containing protein" evidence="1">
    <location>
        <begin position="25"/>
        <end position="115"/>
    </location>
</feature>
<dbReference type="RefSeq" id="WP_330107989.1">
    <property type="nucleotide sequence ID" value="NZ_JAZDQT010000002.1"/>
</dbReference>
<accession>A0ABU7I8F4</accession>